<reference evidence="1" key="1">
    <citation type="submission" date="2022-06" db="EMBL/GenBank/DDBJ databases">
        <title>Genome public.</title>
        <authorList>
            <person name="Sun Q."/>
        </authorList>
    </citation>
    <scope>NUCLEOTIDE SEQUENCE</scope>
    <source>
        <strain evidence="1">CWNU-1</strain>
    </source>
</reference>
<keyword evidence="2" id="KW-1185">Reference proteome</keyword>
<evidence type="ECO:0000313" key="2">
    <source>
        <dbReference type="Proteomes" id="UP001431429"/>
    </source>
</evidence>
<name>A0ABT0UI39_9ACTN</name>
<comment type="caution">
    <text evidence="1">The sequence shown here is derived from an EMBL/GenBank/DDBJ whole genome shotgun (WGS) entry which is preliminary data.</text>
</comment>
<evidence type="ECO:0000313" key="1">
    <source>
        <dbReference type="EMBL" id="MCM2388327.1"/>
    </source>
</evidence>
<organism evidence="1 2">
    <name type="scientific">Streptomyces albipurpureus</name>
    <dbReference type="NCBI Taxonomy" id="2897419"/>
    <lineage>
        <taxon>Bacteria</taxon>
        <taxon>Bacillati</taxon>
        <taxon>Actinomycetota</taxon>
        <taxon>Actinomycetes</taxon>
        <taxon>Kitasatosporales</taxon>
        <taxon>Streptomycetaceae</taxon>
        <taxon>Streptomyces</taxon>
    </lineage>
</organism>
<dbReference type="Proteomes" id="UP001431429">
    <property type="component" value="Unassembled WGS sequence"/>
</dbReference>
<gene>
    <name evidence="1" type="ORF">NBG84_08450</name>
</gene>
<accession>A0ABT0UI39</accession>
<dbReference type="RefSeq" id="WP_250918811.1">
    <property type="nucleotide sequence ID" value="NZ_JAMQAW010000007.1"/>
</dbReference>
<proteinExistence type="predicted"/>
<protein>
    <submittedName>
        <fullName evidence="1">Uncharacterized protein</fullName>
    </submittedName>
</protein>
<dbReference type="EMBL" id="JAMQAW010000007">
    <property type="protein sequence ID" value="MCM2388327.1"/>
    <property type="molecule type" value="Genomic_DNA"/>
</dbReference>
<sequence>MEFAAEHGVTVVLSSHLVSDPERVCDHLISLVASRVQVAGDVDELLATHFRLTTARRDAASLPQGMRVIQATDTERQSTFIVRADQAVHDVSWVLEPLNLEDMVLARSRSWCPSRSARTTWRRTAPMSHSVPLP</sequence>